<evidence type="ECO:0000256" key="1">
    <source>
        <dbReference type="ARBA" id="ARBA00003389"/>
    </source>
</evidence>
<evidence type="ECO:0000256" key="5">
    <source>
        <dbReference type="ARBA" id="ARBA00022729"/>
    </source>
</evidence>
<accession>V5G9B4</accession>
<proteinExistence type="inferred from homology"/>
<evidence type="ECO:0000256" key="4">
    <source>
        <dbReference type="ARBA" id="ARBA00022692"/>
    </source>
</evidence>
<dbReference type="AlphaFoldDB" id="V5G9B4"/>
<dbReference type="Proteomes" id="UP000018001">
    <property type="component" value="Unassembled WGS sequence"/>
</dbReference>
<dbReference type="InterPro" id="IPR007292">
    <property type="entry name" value="Nuclear_fusion_Kar5"/>
</dbReference>
<dbReference type="GO" id="GO:0031965">
    <property type="term" value="C:nuclear membrane"/>
    <property type="evidence" value="ECO:0007669"/>
    <property type="project" value="UniProtKB-SubCell"/>
</dbReference>
<keyword evidence="4" id="KW-0812">Transmembrane</keyword>
<evidence type="ECO:0000256" key="13">
    <source>
        <dbReference type="SAM" id="SignalP"/>
    </source>
</evidence>
<dbReference type="Pfam" id="PF04163">
    <property type="entry name" value="Tht1"/>
    <property type="match status" value="1"/>
</dbReference>
<dbReference type="InParanoid" id="V5G9B4"/>
<dbReference type="PANTHER" id="PTHR28012:SF1">
    <property type="entry name" value="NUCLEAR FUSION PROTEIN KAR5"/>
    <property type="match status" value="1"/>
</dbReference>
<keyword evidence="9" id="KW-0325">Glycoprotein</keyword>
<evidence type="ECO:0000256" key="9">
    <source>
        <dbReference type="ARBA" id="ARBA00023180"/>
    </source>
</evidence>
<evidence type="ECO:0000256" key="11">
    <source>
        <dbReference type="RuleBase" id="RU368082"/>
    </source>
</evidence>
<name>V5G9B4_BYSSN</name>
<feature type="signal peptide" evidence="13">
    <location>
        <begin position="1"/>
        <end position="29"/>
    </location>
</feature>
<dbReference type="GO" id="GO:0000742">
    <property type="term" value="P:karyogamy involved in conjugation with cellular fusion"/>
    <property type="evidence" value="ECO:0007669"/>
    <property type="project" value="UniProtKB-UniRule"/>
</dbReference>
<gene>
    <name evidence="14" type="ORF">PVAR5_6153</name>
</gene>
<keyword evidence="6 11" id="KW-0256">Endoplasmic reticulum</keyword>
<evidence type="ECO:0000256" key="7">
    <source>
        <dbReference type="ARBA" id="ARBA00022989"/>
    </source>
</evidence>
<keyword evidence="10 11" id="KW-0539">Nucleus</keyword>
<evidence type="ECO:0000256" key="3">
    <source>
        <dbReference type="ARBA" id="ARBA00022459"/>
    </source>
</evidence>
<sequence length="530" mass="58186">MQIRGLAFHFYIPVLLLLVVSFFSSASSAKSKTDVMSPTSPNRSQSDLDLVDFLNAKTSEQDSIFRGAIQLLESIKSSPSCNRVAASKLLASCKSIEISASNENKPTLTSLDRVKSVYAARLALCEIGEAGAAIPSSCSPLYISFSKKALSGRKFDQQWATPDEFDASSVESLDSCLHSLESRPQWWTSYSNSRQNAVTICQAARYEVEKDEVLELHRTITENALRLNHGLQDAIRNAAAESAQHRAFVHATESMQRALLHDIEEAGTSTLSIFPRLINELETAVGSTIVHIISSLGGVEKNAVNLQKEVQDATQQVSHLRDDLRTTYEEATERSAELSRSQQMDAESNRELAVSIQTSLKSLLTEDVVKLSESLEGFGSSMQWLTEALSLIYRQEHLILERLQNFQKLLAESETRSENLHRTQALQVQSLRDQSQAQEALGENVRIAQALLEQVVATAANLQATVQETATGFQILPGFSGTVGAYLPWTLCSLLASVIAAQHPRIVAGLLFLSYGKCILVLSPSTFSFS</sequence>
<comment type="subcellular location">
    <subcellularLocation>
        <location evidence="11">Endoplasmic reticulum membrane</location>
    </subcellularLocation>
    <subcellularLocation>
        <location evidence="11">Nucleus membrane</location>
    </subcellularLocation>
</comment>
<protein>
    <submittedName>
        <fullName evidence="14">Nuclear membrane fusion protein Kar5</fullName>
    </submittedName>
</protein>
<feature type="coiled-coil region" evidence="12">
    <location>
        <begin position="296"/>
        <end position="341"/>
    </location>
</feature>
<evidence type="ECO:0000256" key="8">
    <source>
        <dbReference type="ARBA" id="ARBA00023136"/>
    </source>
</evidence>
<organism evidence="14 15">
    <name type="scientific">Byssochlamys spectabilis (strain No. 5 / NBRC 109023)</name>
    <name type="common">Paecilomyces variotii</name>
    <dbReference type="NCBI Taxonomy" id="1356009"/>
    <lineage>
        <taxon>Eukaryota</taxon>
        <taxon>Fungi</taxon>
        <taxon>Dikarya</taxon>
        <taxon>Ascomycota</taxon>
        <taxon>Pezizomycotina</taxon>
        <taxon>Eurotiomycetes</taxon>
        <taxon>Eurotiomycetidae</taxon>
        <taxon>Eurotiales</taxon>
        <taxon>Thermoascaceae</taxon>
        <taxon>Paecilomyces</taxon>
    </lineage>
</organism>
<evidence type="ECO:0000256" key="6">
    <source>
        <dbReference type="ARBA" id="ARBA00022824"/>
    </source>
</evidence>
<dbReference type="eggNOG" id="ENOG502QVCQ">
    <property type="taxonomic scope" value="Eukaryota"/>
</dbReference>
<dbReference type="GO" id="GO:0048288">
    <property type="term" value="P:nuclear membrane fusion involved in karyogamy"/>
    <property type="evidence" value="ECO:0007669"/>
    <property type="project" value="UniProtKB-UniRule"/>
</dbReference>
<comment type="function">
    <text evidence="1 11">Required for nuclear membrane fusion during karyogamy.</text>
</comment>
<reference evidence="15" key="1">
    <citation type="journal article" date="2014" name="Genome Announc.">
        <title>Draft genome sequence of the formaldehyde-resistant fungus Byssochlamys spectabilis No. 5 (anamorph Paecilomyces variotii No. 5) (NBRC109023).</title>
        <authorList>
            <person name="Oka T."/>
            <person name="Ekino K."/>
            <person name="Fukuda K."/>
            <person name="Nomura Y."/>
        </authorList>
    </citation>
    <scope>NUCLEOTIDE SEQUENCE [LARGE SCALE GENOMIC DNA]</scope>
    <source>
        <strain evidence="15">No. 5 / NBRC 109023</strain>
    </source>
</reference>
<evidence type="ECO:0000313" key="14">
    <source>
        <dbReference type="EMBL" id="GAD97477.1"/>
    </source>
</evidence>
<evidence type="ECO:0000256" key="2">
    <source>
        <dbReference type="ARBA" id="ARBA00010473"/>
    </source>
</evidence>
<comment type="similarity">
    <text evidence="2 11">Belongs to the KAR5 family.</text>
</comment>
<keyword evidence="7" id="KW-1133">Transmembrane helix</keyword>
<evidence type="ECO:0000256" key="12">
    <source>
        <dbReference type="SAM" id="Coils"/>
    </source>
</evidence>
<evidence type="ECO:0000256" key="10">
    <source>
        <dbReference type="ARBA" id="ARBA00023242"/>
    </source>
</evidence>
<keyword evidence="12" id="KW-0175">Coiled coil</keyword>
<evidence type="ECO:0000313" key="15">
    <source>
        <dbReference type="Proteomes" id="UP000018001"/>
    </source>
</evidence>
<keyword evidence="3 11" id="KW-0415">Karyogamy</keyword>
<dbReference type="EMBL" id="BAUL01000201">
    <property type="protein sequence ID" value="GAD97477.1"/>
    <property type="molecule type" value="Genomic_DNA"/>
</dbReference>
<dbReference type="PANTHER" id="PTHR28012">
    <property type="entry name" value="NUCLEAR FUSION PROTEIN KAR5"/>
    <property type="match status" value="1"/>
</dbReference>
<keyword evidence="5 11" id="KW-0732">Signal</keyword>
<dbReference type="GO" id="GO:0005789">
    <property type="term" value="C:endoplasmic reticulum membrane"/>
    <property type="evidence" value="ECO:0007669"/>
    <property type="project" value="UniProtKB-SubCell"/>
</dbReference>
<dbReference type="HOGENOM" id="CLU_033545_2_0_1"/>
<comment type="caution">
    <text evidence="14">The sequence shown here is derived from an EMBL/GenBank/DDBJ whole genome shotgun (WGS) entry which is preliminary data.</text>
</comment>
<feature type="chain" id="PRO_5004733194" evidence="13">
    <location>
        <begin position="30"/>
        <end position="530"/>
    </location>
</feature>
<keyword evidence="8" id="KW-0472">Membrane</keyword>
<keyword evidence="15" id="KW-1185">Reference proteome</keyword>
<dbReference type="OrthoDB" id="5311848at2759"/>